<comment type="caution">
    <text evidence="1">The sequence shown here is derived from an EMBL/GenBank/DDBJ whole genome shotgun (WGS) entry which is preliminary data.</text>
</comment>
<dbReference type="Proteomes" id="UP000886523">
    <property type="component" value="Unassembled WGS sequence"/>
</dbReference>
<name>A0A9P6E0W5_9AGAM</name>
<accession>A0A9P6E0W5</accession>
<organism evidence="1 2">
    <name type="scientific">Hydnum rufescens UP504</name>
    <dbReference type="NCBI Taxonomy" id="1448309"/>
    <lineage>
        <taxon>Eukaryota</taxon>
        <taxon>Fungi</taxon>
        <taxon>Dikarya</taxon>
        <taxon>Basidiomycota</taxon>
        <taxon>Agaricomycotina</taxon>
        <taxon>Agaricomycetes</taxon>
        <taxon>Cantharellales</taxon>
        <taxon>Hydnaceae</taxon>
        <taxon>Hydnum</taxon>
    </lineage>
</organism>
<protein>
    <submittedName>
        <fullName evidence="1">Uncharacterized protein</fullName>
    </submittedName>
</protein>
<dbReference type="EMBL" id="MU128923">
    <property type="protein sequence ID" value="KAF9518604.1"/>
    <property type="molecule type" value="Genomic_DNA"/>
</dbReference>
<dbReference type="AlphaFoldDB" id="A0A9P6E0W5"/>
<feature type="non-terminal residue" evidence="1">
    <location>
        <position position="126"/>
    </location>
</feature>
<dbReference type="OrthoDB" id="3232941at2759"/>
<proteinExistence type="predicted"/>
<evidence type="ECO:0000313" key="2">
    <source>
        <dbReference type="Proteomes" id="UP000886523"/>
    </source>
</evidence>
<keyword evidence="2" id="KW-1185">Reference proteome</keyword>
<feature type="non-terminal residue" evidence="1">
    <location>
        <position position="1"/>
    </location>
</feature>
<reference evidence="1" key="1">
    <citation type="journal article" date="2020" name="Nat. Commun.">
        <title>Large-scale genome sequencing of mycorrhizal fungi provides insights into the early evolution of symbiotic traits.</title>
        <authorList>
            <person name="Miyauchi S."/>
            <person name="Kiss E."/>
            <person name="Kuo A."/>
            <person name="Drula E."/>
            <person name="Kohler A."/>
            <person name="Sanchez-Garcia M."/>
            <person name="Morin E."/>
            <person name="Andreopoulos B."/>
            <person name="Barry K.W."/>
            <person name="Bonito G."/>
            <person name="Buee M."/>
            <person name="Carver A."/>
            <person name="Chen C."/>
            <person name="Cichocki N."/>
            <person name="Clum A."/>
            <person name="Culley D."/>
            <person name="Crous P.W."/>
            <person name="Fauchery L."/>
            <person name="Girlanda M."/>
            <person name="Hayes R.D."/>
            <person name="Keri Z."/>
            <person name="LaButti K."/>
            <person name="Lipzen A."/>
            <person name="Lombard V."/>
            <person name="Magnuson J."/>
            <person name="Maillard F."/>
            <person name="Murat C."/>
            <person name="Nolan M."/>
            <person name="Ohm R.A."/>
            <person name="Pangilinan J."/>
            <person name="Pereira M.F."/>
            <person name="Perotto S."/>
            <person name="Peter M."/>
            <person name="Pfister S."/>
            <person name="Riley R."/>
            <person name="Sitrit Y."/>
            <person name="Stielow J.B."/>
            <person name="Szollosi G."/>
            <person name="Zifcakova L."/>
            <person name="Stursova M."/>
            <person name="Spatafora J.W."/>
            <person name="Tedersoo L."/>
            <person name="Vaario L.M."/>
            <person name="Yamada A."/>
            <person name="Yan M."/>
            <person name="Wang P."/>
            <person name="Xu J."/>
            <person name="Bruns T."/>
            <person name="Baldrian P."/>
            <person name="Vilgalys R."/>
            <person name="Dunand C."/>
            <person name="Henrissat B."/>
            <person name="Grigoriev I.V."/>
            <person name="Hibbett D."/>
            <person name="Nagy L.G."/>
            <person name="Martin F.M."/>
        </authorList>
    </citation>
    <scope>NUCLEOTIDE SEQUENCE</scope>
    <source>
        <strain evidence="1">UP504</strain>
    </source>
</reference>
<gene>
    <name evidence="1" type="ORF">BS47DRAFT_1277064</name>
</gene>
<sequence length="126" mass="14661">VVCTIQALLHYIYMAQFPLQSELTLHKMAALLDTIHQNKQVFIKNGSCSDMDHLRIPKLYSLPCSIENAHFNGVSTNFTTKTAEYLHISMCKDLYNATNHHQYDIQMLHLLDMHKKIHFHSAYVSW</sequence>
<evidence type="ECO:0000313" key="1">
    <source>
        <dbReference type="EMBL" id="KAF9518604.1"/>
    </source>
</evidence>